<evidence type="ECO:0000313" key="2">
    <source>
        <dbReference type="Proteomes" id="UP000297609"/>
    </source>
</evidence>
<protein>
    <submittedName>
        <fullName evidence="1">Uncharacterized protein</fullName>
    </submittedName>
</protein>
<dbReference type="OrthoDB" id="335590at2"/>
<keyword evidence="2" id="KW-1185">Reference proteome</keyword>
<proteinExistence type="predicted"/>
<name>A0A4R9JL13_9LEPT</name>
<organism evidence="1 2">
    <name type="scientific">Leptospira kemamanensis</name>
    <dbReference type="NCBI Taxonomy" id="2484942"/>
    <lineage>
        <taxon>Bacteria</taxon>
        <taxon>Pseudomonadati</taxon>
        <taxon>Spirochaetota</taxon>
        <taxon>Spirochaetia</taxon>
        <taxon>Leptospirales</taxon>
        <taxon>Leptospiraceae</taxon>
        <taxon>Leptospira</taxon>
    </lineage>
</organism>
<dbReference type="Proteomes" id="UP000297609">
    <property type="component" value="Unassembled WGS sequence"/>
</dbReference>
<accession>A0A4R9JL13</accession>
<evidence type="ECO:0000313" key="1">
    <source>
        <dbReference type="EMBL" id="TGL47273.1"/>
    </source>
</evidence>
<dbReference type="RefSeq" id="WP_135621023.1">
    <property type="nucleotide sequence ID" value="NZ_RQGG01000050.1"/>
</dbReference>
<dbReference type="EMBL" id="RQGG01000050">
    <property type="protein sequence ID" value="TGL47273.1"/>
    <property type="molecule type" value="Genomic_DNA"/>
</dbReference>
<reference evidence="1" key="1">
    <citation type="journal article" date="2019" name="PLoS Negl. Trop. Dis.">
        <title>Revisiting the worldwide diversity of Leptospira species in the environment.</title>
        <authorList>
            <person name="Vincent A.T."/>
            <person name="Schiettekatte O."/>
            <person name="Bourhy P."/>
            <person name="Veyrier F.J."/>
            <person name="Picardeau M."/>
        </authorList>
    </citation>
    <scope>NUCLEOTIDE SEQUENCE [LARGE SCALE GENOMIC DNA]</scope>
    <source>
        <strain evidence="1">201702454</strain>
    </source>
</reference>
<comment type="caution">
    <text evidence="1">The sequence shown here is derived from an EMBL/GenBank/DDBJ whole genome shotgun (WGS) entry which is preliminary data.</text>
</comment>
<sequence>MKLLTSVILLSISLGLVAKSTMSYRERKKQLDGKITLVLDIKEQLKLEPEVGKASVESIRDQVEETYRVGKRAEIEKVLTLAEGEILVTQRKLCIPMEEAANGLYQKAMGLWIQMETDEKSGTTRLEWDTKEKIQRYLVMAKSEKDHAKEYFLSGNYQLSLHTYKRSLVYSLLTLRSQKSEIPETYQSADAAWVQPIWMSLHKQKQNSIQEN</sequence>
<gene>
    <name evidence="1" type="ORF">EHQ59_16770</name>
</gene>
<dbReference type="AlphaFoldDB" id="A0A4R9JL13"/>